<gene>
    <name evidence="2" type="ORF">rCG_34782</name>
</gene>
<proteinExistence type="predicted"/>
<name>A6HK95_RAT</name>
<evidence type="ECO:0000313" key="2">
    <source>
        <dbReference type="EMBL" id="EDM06450.1"/>
    </source>
</evidence>
<organism evidence="2 3">
    <name type="scientific">Rattus norvegicus</name>
    <name type="common">Rat</name>
    <dbReference type="NCBI Taxonomy" id="10116"/>
    <lineage>
        <taxon>Eukaryota</taxon>
        <taxon>Metazoa</taxon>
        <taxon>Chordata</taxon>
        <taxon>Craniata</taxon>
        <taxon>Vertebrata</taxon>
        <taxon>Euteleostomi</taxon>
        <taxon>Mammalia</taxon>
        <taxon>Eutheria</taxon>
        <taxon>Euarchontoglires</taxon>
        <taxon>Glires</taxon>
        <taxon>Rodentia</taxon>
        <taxon>Myomorpha</taxon>
        <taxon>Muroidea</taxon>
        <taxon>Muridae</taxon>
        <taxon>Murinae</taxon>
        <taxon>Rattus</taxon>
    </lineage>
</organism>
<sequence>MAPFYRLGNRCVRCSNSACLGKTKNPPFSSQLRQRSWVCVPEFGHPGTGGVVRKLPPCGRARSREGSESAGRSRGTEGR</sequence>
<accession>A6HK95</accession>
<evidence type="ECO:0000313" key="3">
    <source>
        <dbReference type="Proteomes" id="UP000234681"/>
    </source>
</evidence>
<dbReference type="EMBL" id="CH473948">
    <property type="protein sequence ID" value="EDM06450.1"/>
    <property type="molecule type" value="Genomic_DNA"/>
</dbReference>
<reference evidence="2 3" key="1">
    <citation type="submission" date="2005-07" db="EMBL/GenBank/DDBJ databases">
        <authorList>
            <person name="Mural R.J."/>
            <person name="Li P.W."/>
            <person name="Adams M.D."/>
            <person name="Amanatides P.G."/>
            <person name="Baden-Tillson H."/>
            <person name="Barnstead M."/>
            <person name="Chin S.H."/>
            <person name="Dew I."/>
            <person name="Evans C.A."/>
            <person name="Ferriera S."/>
            <person name="Flanigan M."/>
            <person name="Fosler C."/>
            <person name="Glodek A."/>
            <person name="Gu Z."/>
            <person name="Holt R.A."/>
            <person name="Jennings D."/>
            <person name="Kraft C.L."/>
            <person name="Lu F."/>
            <person name="Nguyen T."/>
            <person name="Nusskern D.R."/>
            <person name="Pfannkoch C.M."/>
            <person name="Sitter C."/>
            <person name="Sutton G.G."/>
            <person name="Venter J.C."/>
            <person name="Wang Z."/>
            <person name="Woodage T."/>
            <person name="Zheng X.H."/>
            <person name="Zhong F."/>
        </authorList>
    </citation>
    <scope>NUCLEOTIDE SEQUENCE [LARGE SCALE GENOMIC DNA]</scope>
    <source>
        <strain>BN</strain>
        <strain evidence="3">Sprague-Dawley</strain>
    </source>
</reference>
<dbReference type="Proteomes" id="UP000234681">
    <property type="component" value="Chromosome 10"/>
</dbReference>
<evidence type="ECO:0000256" key="1">
    <source>
        <dbReference type="SAM" id="MobiDB-lite"/>
    </source>
</evidence>
<feature type="region of interest" description="Disordered" evidence="1">
    <location>
        <begin position="47"/>
        <end position="79"/>
    </location>
</feature>
<dbReference type="AlphaFoldDB" id="A6HK95"/>
<protein>
    <submittedName>
        <fullName evidence="2">RCG34782, isoform CRA_b</fullName>
    </submittedName>
</protein>